<dbReference type="Proteomes" id="UP000283841">
    <property type="component" value="Unassembled WGS sequence"/>
</dbReference>
<dbReference type="InterPro" id="IPR008630">
    <property type="entry name" value="Glyco_trans_34"/>
</dbReference>
<dbReference type="RefSeq" id="XP_028482996.1">
    <property type="nucleotide sequence ID" value="XM_028631235.1"/>
</dbReference>
<keyword evidence="2 5" id="KW-0328">Glycosyltransferase</keyword>
<evidence type="ECO:0000256" key="1">
    <source>
        <dbReference type="ARBA" id="ARBA00005664"/>
    </source>
</evidence>
<dbReference type="GO" id="GO:0000136">
    <property type="term" value="C:mannan polymerase complex"/>
    <property type="evidence" value="ECO:0007669"/>
    <property type="project" value="TreeGrafter"/>
</dbReference>
<keyword evidence="3 5" id="KW-0808">Transferase</keyword>
<dbReference type="Gene3D" id="3.90.550.10">
    <property type="entry name" value="Spore Coat Polysaccharide Biosynthesis Protein SpsA, Chain A"/>
    <property type="match status" value="1"/>
</dbReference>
<organism evidence="5 6">
    <name type="scientific">Byssochlamys spectabilis</name>
    <name type="common">Paecilomyces variotii</name>
    <dbReference type="NCBI Taxonomy" id="264951"/>
    <lineage>
        <taxon>Eukaryota</taxon>
        <taxon>Fungi</taxon>
        <taxon>Dikarya</taxon>
        <taxon>Ascomycota</taxon>
        <taxon>Pezizomycotina</taxon>
        <taxon>Eurotiomycetes</taxon>
        <taxon>Eurotiomycetidae</taxon>
        <taxon>Eurotiales</taxon>
        <taxon>Thermoascaceae</taxon>
        <taxon>Paecilomyces</taxon>
    </lineage>
</organism>
<proteinExistence type="inferred from homology"/>
<evidence type="ECO:0000256" key="3">
    <source>
        <dbReference type="ARBA" id="ARBA00022679"/>
    </source>
</evidence>
<reference evidence="5 6" key="1">
    <citation type="journal article" date="2018" name="Front. Microbiol.">
        <title>Genomic and genetic insights into a cosmopolitan fungus, Paecilomyces variotii (Eurotiales).</title>
        <authorList>
            <person name="Urquhart A.S."/>
            <person name="Mondo S.J."/>
            <person name="Makela M.R."/>
            <person name="Hane J.K."/>
            <person name="Wiebenga A."/>
            <person name="He G."/>
            <person name="Mihaltcheva S."/>
            <person name="Pangilinan J."/>
            <person name="Lipzen A."/>
            <person name="Barry K."/>
            <person name="de Vries R.P."/>
            <person name="Grigoriev I.V."/>
            <person name="Idnurm A."/>
        </authorList>
    </citation>
    <scope>NUCLEOTIDE SEQUENCE [LARGE SCALE GENOMIC DNA]</scope>
    <source>
        <strain evidence="5 6">CBS 101075</strain>
    </source>
</reference>
<keyword evidence="6" id="KW-1185">Reference proteome</keyword>
<dbReference type="FunFam" id="3.90.550.10:FF:000149">
    <property type="entry name" value="Alpha-1,6-mannosyltransferase subunit"/>
    <property type="match status" value="1"/>
</dbReference>
<dbReference type="PANTHER" id="PTHR31306:SF10">
    <property type="entry name" value="ALPHA-1,6-MANNOSYLTRANSFERASE MNN11-RELATED"/>
    <property type="match status" value="1"/>
</dbReference>
<sequence>MQFALPPRKSPHAHPYPRSSRLSFQRRRQLKAAAVLGFALLSILFLASHFFSSSDTESAAILSSAPEVVLVTVFDRDVLSKSYIEKVKKNREYYAARHGYANFFANVSDYEYALNNAPRSWAVVPAVRHAMTQHPHSAYFFHLSPHSLIMNPSVSMKSLVTDSKRLESLMIKDIPVVPPDSVIRTFSHLQGQDVDLILTQDKEDLSSGSFIIRQGTWGKYFLDVWFDPLYRNYNFAKAEIHALDHIVQWHPTILAKLALVPQRIINAYSRDSNGATTDGTYKEGDFLIRAMGCDTEVKRNCEQELEPYYSQWQRSISH</sequence>
<gene>
    <name evidence="5" type="ORF">C8Q69DRAFT_475997</name>
</gene>
<comment type="caution">
    <text evidence="5">The sequence shown here is derived from an EMBL/GenBank/DDBJ whole genome shotgun (WGS) entry which is preliminary data.</text>
</comment>
<dbReference type="GeneID" id="39600512"/>
<dbReference type="AlphaFoldDB" id="A0A443HNJ6"/>
<evidence type="ECO:0000256" key="4">
    <source>
        <dbReference type="SAM" id="MobiDB-lite"/>
    </source>
</evidence>
<dbReference type="InterPro" id="IPR029044">
    <property type="entry name" value="Nucleotide-diphossugar_trans"/>
</dbReference>
<dbReference type="STRING" id="264951.A0A443HNJ6"/>
<feature type="region of interest" description="Disordered" evidence="4">
    <location>
        <begin position="1"/>
        <end position="20"/>
    </location>
</feature>
<dbReference type="Pfam" id="PF05637">
    <property type="entry name" value="Glyco_transf_34"/>
    <property type="match status" value="1"/>
</dbReference>
<dbReference type="VEuPathDB" id="FungiDB:C8Q69DRAFT_475997"/>
<evidence type="ECO:0000313" key="6">
    <source>
        <dbReference type="Proteomes" id="UP000283841"/>
    </source>
</evidence>
<comment type="similarity">
    <text evidence="1">Belongs to the glycosyltransferase 34 family.</text>
</comment>
<dbReference type="EMBL" id="RCNU01000010">
    <property type="protein sequence ID" value="RWQ93351.1"/>
    <property type="molecule type" value="Genomic_DNA"/>
</dbReference>
<dbReference type="GO" id="GO:0000009">
    <property type="term" value="F:alpha-1,6-mannosyltransferase activity"/>
    <property type="evidence" value="ECO:0007669"/>
    <property type="project" value="TreeGrafter"/>
</dbReference>
<accession>A0A443HNJ6</accession>
<dbReference type="PANTHER" id="PTHR31306">
    <property type="entry name" value="ALPHA-1,6-MANNOSYLTRANSFERASE MNN11-RELATED"/>
    <property type="match status" value="1"/>
</dbReference>
<dbReference type="GO" id="GO:0006487">
    <property type="term" value="P:protein N-linked glycosylation"/>
    <property type="evidence" value="ECO:0007669"/>
    <property type="project" value="TreeGrafter"/>
</dbReference>
<evidence type="ECO:0000256" key="2">
    <source>
        <dbReference type="ARBA" id="ARBA00022676"/>
    </source>
</evidence>
<evidence type="ECO:0000313" key="5">
    <source>
        <dbReference type="EMBL" id="RWQ93351.1"/>
    </source>
</evidence>
<protein>
    <submittedName>
        <fullName evidence="5">Putative alpha-1,6-mannosyltransferase subunit</fullName>
    </submittedName>
</protein>
<name>A0A443HNJ6_BYSSP</name>